<accession>A0ABT7X377</accession>
<feature type="transmembrane region" description="Helical" evidence="1">
    <location>
        <begin position="128"/>
        <end position="147"/>
    </location>
</feature>
<organism evidence="2 3">
    <name type="scientific">Bacteroides gallinaceum</name>
    <dbReference type="NCBI Taxonomy" id="1462571"/>
    <lineage>
        <taxon>Bacteria</taxon>
        <taxon>Pseudomonadati</taxon>
        <taxon>Bacteroidota</taxon>
        <taxon>Bacteroidia</taxon>
        <taxon>Bacteroidales</taxon>
        <taxon>Bacteroidaceae</taxon>
        <taxon>Bacteroides</taxon>
    </lineage>
</organism>
<keyword evidence="1" id="KW-0812">Transmembrane</keyword>
<dbReference type="Proteomes" id="UP001167871">
    <property type="component" value="Unassembled WGS sequence"/>
</dbReference>
<dbReference type="EMBL" id="JAUEII010000005">
    <property type="protein sequence ID" value="MDN0048533.1"/>
    <property type="molecule type" value="Genomic_DNA"/>
</dbReference>
<evidence type="ECO:0000256" key="1">
    <source>
        <dbReference type="SAM" id="Phobius"/>
    </source>
</evidence>
<feature type="transmembrane region" description="Helical" evidence="1">
    <location>
        <begin position="9"/>
        <end position="28"/>
    </location>
</feature>
<keyword evidence="1" id="KW-0472">Membrane</keyword>
<proteinExistence type="predicted"/>
<comment type="caution">
    <text evidence="2">The sequence shown here is derived from an EMBL/GenBank/DDBJ whole genome shotgun (WGS) entry which is preliminary data.</text>
</comment>
<reference evidence="2" key="2">
    <citation type="submission" date="2024-05" db="EMBL/GenBank/DDBJ databases">
        <title>Identification and characterization of horizontal gene transfer across gut microbiota members of farm animals based on homology search.</title>
        <authorList>
            <person name="Schwarzerova J."/>
            <person name="Nykrynova M."/>
            <person name="Jureckova K."/>
            <person name="Cejkova D."/>
            <person name="Rychlik I."/>
        </authorList>
    </citation>
    <scope>NUCLEOTIDE SEQUENCE</scope>
    <source>
        <strain evidence="2">84_SSukc20</strain>
    </source>
</reference>
<sequence>MKNSCIKYGIYFVVIWNIFIAILSYVSFVFYNESIYDEIFGSAFDCSMAVFFIVLWSIIWYFVGYYGRKRFLAGRTLFKDKYPRLDSRAIDKYYSLFYLSKTSRLLMKVVLVSIPSYVLLHLEKGFSSLDFIAISLLCVLSVFLFYVSGKFAKKSIVEYN</sequence>
<keyword evidence="1" id="KW-1133">Transmembrane helix</keyword>
<evidence type="ECO:0000313" key="2">
    <source>
        <dbReference type="EMBL" id="MDN0048533.1"/>
    </source>
</evidence>
<reference evidence="2" key="1">
    <citation type="submission" date="2023-06" db="EMBL/GenBank/DDBJ databases">
        <authorList>
            <person name="Zeman M."/>
            <person name="Kubasova T."/>
            <person name="Jahodarova E."/>
            <person name="Nykrynova M."/>
            <person name="Rychlik I."/>
        </authorList>
    </citation>
    <scope>NUCLEOTIDE SEQUENCE</scope>
    <source>
        <strain evidence="2">84_SSukc20</strain>
    </source>
</reference>
<name>A0ABT7X377_9BACE</name>
<evidence type="ECO:0008006" key="4">
    <source>
        <dbReference type="Google" id="ProtNLM"/>
    </source>
</evidence>
<protein>
    <recommendedName>
        <fullName evidence="4">RDD family protein</fullName>
    </recommendedName>
</protein>
<evidence type="ECO:0000313" key="3">
    <source>
        <dbReference type="Proteomes" id="UP001167871"/>
    </source>
</evidence>
<keyword evidence="3" id="KW-1185">Reference proteome</keyword>
<gene>
    <name evidence="2" type="ORF">QVO10_03875</name>
</gene>
<feature type="transmembrane region" description="Helical" evidence="1">
    <location>
        <begin position="48"/>
        <end position="67"/>
    </location>
</feature>
<feature type="transmembrane region" description="Helical" evidence="1">
    <location>
        <begin position="105"/>
        <end position="122"/>
    </location>
</feature>
<dbReference type="RefSeq" id="WP_204428775.1">
    <property type="nucleotide sequence ID" value="NZ_JACJJF010000011.1"/>
</dbReference>